<dbReference type="FunFam" id="1.25.40.180:FF:000020">
    <property type="entry name" value="Eukaryotic translation initiation factor subunit"/>
    <property type="match status" value="1"/>
</dbReference>
<dbReference type="OrthoDB" id="514777at2759"/>
<protein>
    <recommendedName>
        <fullName evidence="9">MIF4G domain-containing protein</fullName>
    </recommendedName>
</protein>
<evidence type="ECO:0000256" key="2">
    <source>
        <dbReference type="ARBA" id="ARBA00005775"/>
    </source>
</evidence>
<dbReference type="Gene3D" id="1.20.970.30">
    <property type="entry name" value="eIF4G, eIF4E-binding domain"/>
    <property type="match status" value="1"/>
</dbReference>
<feature type="compositionally biased region" description="Gly residues" evidence="8">
    <location>
        <begin position="599"/>
        <end position="608"/>
    </location>
</feature>
<evidence type="ECO:0000256" key="3">
    <source>
        <dbReference type="ARBA" id="ARBA00022490"/>
    </source>
</evidence>
<dbReference type="SUPFAM" id="SSF101489">
    <property type="entry name" value="Eukaryotic initiation factor 4f subunit eIF4g, eIF4e-binding domain"/>
    <property type="match status" value="1"/>
</dbReference>
<organism evidence="10 11">
    <name type="scientific">Cercospora zeae-maydis SCOH1-5</name>
    <dbReference type="NCBI Taxonomy" id="717836"/>
    <lineage>
        <taxon>Eukaryota</taxon>
        <taxon>Fungi</taxon>
        <taxon>Dikarya</taxon>
        <taxon>Ascomycota</taxon>
        <taxon>Pezizomycotina</taxon>
        <taxon>Dothideomycetes</taxon>
        <taxon>Dothideomycetidae</taxon>
        <taxon>Mycosphaerellales</taxon>
        <taxon>Mycosphaerellaceae</taxon>
        <taxon>Cercospora</taxon>
    </lineage>
</organism>
<dbReference type="InterPro" id="IPR016024">
    <property type="entry name" value="ARM-type_fold"/>
</dbReference>
<dbReference type="InterPro" id="IPR022745">
    <property type="entry name" value="eIF4G1_eIF4E-bd"/>
</dbReference>
<keyword evidence="11" id="KW-1185">Reference proteome</keyword>
<evidence type="ECO:0000256" key="5">
    <source>
        <dbReference type="ARBA" id="ARBA00022553"/>
    </source>
</evidence>
<dbReference type="Gene3D" id="1.25.40.180">
    <property type="match status" value="1"/>
</dbReference>
<keyword evidence="4" id="KW-0396">Initiation factor</keyword>
<feature type="region of interest" description="Disordered" evidence="8">
    <location>
        <begin position="15"/>
        <end position="34"/>
    </location>
</feature>
<dbReference type="GO" id="GO:0003743">
    <property type="term" value="F:translation initiation factor activity"/>
    <property type="evidence" value="ECO:0007669"/>
    <property type="project" value="UniProtKB-KW"/>
</dbReference>
<dbReference type="GO" id="GO:0003729">
    <property type="term" value="F:mRNA binding"/>
    <property type="evidence" value="ECO:0007669"/>
    <property type="project" value="TreeGrafter"/>
</dbReference>
<proteinExistence type="inferred from homology"/>
<feature type="region of interest" description="Disordered" evidence="8">
    <location>
        <begin position="55"/>
        <end position="209"/>
    </location>
</feature>
<dbReference type="AlphaFoldDB" id="A0A6A6F0Y6"/>
<evidence type="ECO:0000256" key="8">
    <source>
        <dbReference type="SAM" id="MobiDB-lite"/>
    </source>
</evidence>
<dbReference type="PANTHER" id="PTHR23253">
    <property type="entry name" value="EUKARYOTIC TRANSLATION INITIATION FACTOR 4 GAMMA"/>
    <property type="match status" value="1"/>
</dbReference>
<evidence type="ECO:0000256" key="7">
    <source>
        <dbReference type="ARBA" id="ARBA00022917"/>
    </source>
</evidence>
<feature type="compositionally biased region" description="Gly residues" evidence="8">
    <location>
        <begin position="95"/>
        <end position="105"/>
    </location>
</feature>
<dbReference type="InterPro" id="IPR003890">
    <property type="entry name" value="MIF4G-like_typ-3"/>
</dbReference>
<feature type="region of interest" description="Disordered" evidence="8">
    <location>
        <begin position="221"/>
        <end position="241"/>
    </location>
</feature>
<dbReference type="SUPFAM" id="SSF48371">
    <property type="entry name" value="ARM repeat"/>
    <property type="match status" value="1"/>
</dbReference>
<comment type="similarity">
    <text evidence="2">Belongs to the eukaryotic initiation factor 4G family.</text>
</comment>
<dbReference type="PANTHER" id="PTHR23253:SF9">
    <property type="entry name" value="EUKARYOTIC TRANSLATION INITIATION FACTOR 4 GAMMA 2"/>
    <property type="match status" value="1"/>
</dbReference>
<feature type="compositionally biased region" description="Basic and acidic residues" evidence="8">
    <location>
        <begin position="55"/>
        <end position="66"/>
    </location>
</feature>
<dbReference type="Pfam" id="PF12152">
    <property type="entry name" value="eIF_4G1"/>
    <property type="match status" value="1"/>
</dbReference>
<keyword evidence="6" id="KW-0694">RNA-binding</keyword>
<dbReference type="InterPro" id="IPR036211">
    <property type="entry name" value="eIF4G_eIF4E-bd_sf"/>
</dbReference>
<keyword evidence="5" id="KW-0597">Phosphoprotein</keyword>
<evidence type="ECO:0000313" key="10">
    <source>
        <dbReference type="EMBL" id="KAF2208138.1"/>
    </source>
</evidence>
<name>A0A6A6F0Y6_9PEZI</name>
<comment type="subcellular location">
    <subcellularLocation>
        <location evidence="1">Cytoplasm</location>
    </subcellularLocation>
</comment>
<evidence type="ECO:0000256" key="6">
    <source>
        <dbReference type="ARBA" id="ARBA00022884"/>
    </source>
</evidence>
<gene>
    <name evidence="10" type="ORF">CERZMDRAFT_49691</name>
</gene>
<dbReference type="GO" id="GO:0010494">
    <property type="term" value="C:cytoplasmic stress granule"/>
    <property type="evidence" value="ECO:0007669"/>
    <property type="project" value="UniProtKB-ARBA"/>
</dbReference>
<feature type="compositionally biased region" description="Basic and acidic residues" evidence="8">
    <location>
        <begin position="186"/>
        <end position="200"/>
    </location>
</feature>
<evidence type="ECO:0000259" key="9">
    <source>
        <dbReference type="SMART" id="SM00543"/>
    </source>
</evidence>
<dbReference type="Proteomes" id="UP000799539">
    <property type="component" value="Unassembled WGS sequence"/>
</dbReference>
<feature type="compositionally biased region" description="Polar residues" evidence="8">
    <location>
        <begin position="160"/>
        <end position="172"/>
    </location>
</feature>
<keyword evidence="3" id="KW-0963">Cytoplasm</keyword>
<reference evidence="10" key="1">
    <citation type="journal article" date="2020" name="Stud. Mycol.">
        <title>101 Dothideomycetes genomes: a test case for predicting lifestyles and emergence of pathogens.</title>
        <authorList>
            <person name="Haridas S."/>
            <person name="Albert R."/>
            <person name="Binder M."/>
            <person name="Bloem J."/>
            <person name="Labutti K."/>
            <person name="Salamov A."/>
            <person name="Andreopoulos B."/>
            <person name="Baker S."/>
            <person name="Barry K."/>
            <person name="Bills G."/>
            <person name="Bluhm B."/>
            <person name="Cannon C."/>
            <person name="Castanera R."/>
            <person name="Culley D."/>
            <person name="Daum C."/>
            <person name="Ezra D."/>
            <person name="Gonzalez J."/>
            <person name="Henrissat B."/>
            <person name="Kuo A."/>
            <person name="Liang C."/>
            <person name="Lipzen A."/>
            <person name="Lutzoni F."/>
            <person name="Magnuson J."/>
            <person name="Mondo S."/>
            <person name="Nolan M."/>
            <person name="Ohm R."/>
            <person name="Pangilinan J."/>
            <person name="Park H.-J."/>
            <person name="Ramirez L."/>
            <person name="Alfaro M."/>
            <person name="Sun H."/>
            <person name="Tritt A."/>
            <person name="Yoshinaga Y."/>
            <person name="Zwiers L.-H."/>
            <person name="Turgeon B."/>
            <person name="Goodwin S."/>
            <person name="Spatafora J."/>
            <person name="Crous P."/>
            <person name="Grigoriev I."/>
        </authorList>
    </citation>
    <scope>NUCLEOTIDE SEQUENCE</scope>
    <source>
        <strain evidence="10">SCOH1-5</strain>
    </source>
</reference>
<feature type="region of interest" description="Disordered" evidence="8">
    <location>
        <begin position="569"/>
        <end position="676"/>
    </location>
</feature>
<evidence type="ECO:0000256" key="1">
    <source>
        <dbReference type="ARBA" id="ARBA00004496"/>
    </source>
</evidence>
<accession>A0A6A6F0Y6</accession>
<feature type="region of interest" description="Disordered" evidence="8">
    <location>
        <begin position="511"/>
        <end position="556"/>
    </location>
</feature>
<dbReference type="Pfam" id="PF02854">
    <property type="entry name" value="MIF4G"/>
    <property type="match status" value="1"/>
</dbReference>
<feature type="domain" description="MIF4G" evidence="9">
    <location>
        <begin position="250"/>
        <end position="490"/>
    </location>
</feature>
<feature type="compositionally biased region" description="Gly residues" evidence="8">
    <location>
        <begin position="580"/>
        <end position="590"/>
    </location>
</feature>
<evidence type="ECO:0000313" key="11">
    <source>
        <dbReference type="Proteomes" id="UP000799539"/>
    </source>
</evidence>
<dbReference type="GO" id="GO:0016281">
    <property type="term" value="C:eukaryotic translation initiation factor 4F complex"/>
    <property type="evidence" value="ECO:0007669"/>
    <property type="project" value="TreeGrafter"/>
</dbReference>
<dbReference type="EMBL" id="ML992696">
    <property type="protein sequence ID" value="KAF2208138.1"/>
    <property type="molecule type" value="Genomic_DNA"/>
</dbReference>
<sequence length="676" mass="72604">MQALKSSRFLELKEDAKYPDGFKSPNPALNPNAARKGHAYDKAFLLQFQTIFKEKPSVDWDQKVKDTLGPSDDSARTPARPPSNMGSRQSSRGGQPFGGPMGGAMGSFAGPMGTGNARGTTSEQRFQAAQMGAMGGRPGMPPGRVPSQLGVGMGQAGGISRTNSSLQMGNMNSRQQSSRGGGRGGSRNDRQHSKRQEQADASKMPLTAHMEIKPIEVTQSGWKPMSLQGGGGQSSTGPDPSGLMAPDMVQRKVKAALNKMTPEKFDKISDQILEIAAQSKHEVDGRTLRQVIQLTFEKACDEAHWAGMYAKFCHKMLTTMSTDIRDETIKDKNGNPVVGGALFRKYLLNRCQEEFERGWQANLPEKPEGESQEAVLLSDEYYIAAAAKRRGLGLIQFIGQLYKLRMLTLRIMHECVMRLLNFEGDPDEAAIENLTTLLRSVGSTMDEEEQGQQLMKTYFDRIDQAIMQNKNLPSRPRFMVLDLIDLRKAGWKGKDAAKGPKTIQEIHDEAALAQAKAEAEKAKGPRGGAPGGRMPAGRGDARNFSGGMPPPQDYNRTNVAIDDLRKLQARGSNPRSGSSLGPGGSLGPAGLGPRTGSRRGAGGLGPGSTGTSRTNTPPVGDKKEEPATAQNAFSALASLDASGDQPEEAQSEAASPPAARNRSKSPTAADKDEPTV</sequence>
<keyword evidence="7" id="KW-0648">Protein biosynthesis</keyword>
<feature type="compositionally biased region" description="Low complexity" evidence="8">
    <location>
        <begin position="570"/>
        <end position="579"/>
    </location>
</feature>
<dbReference type="SMART" id="SM00543">
    <property type="entry name" value="MIF4G"/>
    <property type="match status" value="1"/>
</dbReference>
<evidence type="ECO:0000256" key="4">
    <source>
        <dbReference type="ARBA" id="ARBA00022540"/>
    </source>
</evidence>